<name>A0A6A5WGF7_9PLEO</name>
<keyword evidence="3" id="KW-1185">Reference proteome</keyword>
<evidence type="ECO:0000313" key="2">
    <source>
        <dbReference type="EMBL" id="KAF1999869.1"/>
    </source>
</evidence>
<protein>
    <submittedName>
        <fullName evidence="2">Uncharacterized protein</fullName>
    </submittedName>
</protein>
<keyword evidence="1" id="KW-0732">Signal</keyword>
<dbReference type="Proteomes" id="UP000799779">
    <property type="component" value="Unassembled WGS sequence"/>
</dbReference>
<feature type="chain" id="PRO_5025376075" evidence="1">
    <location>
        <begin position="29"/>
        <end position="608"/>
    </location>
</feature>
<evidence type="ECO:0000313" key="3">
    <source>
        <dbReference type="Proteomes" id="UP000799779"/>
    </source>
</evidence>
<dbReference type="AlphaFoldDB" id="A0A6A5WGF7"/>
<gene>
    <name evidence="2" type="ORF">P154DRAFT_210480</name>
</gene>
<proteinExistence type="predicted"/>
<sequence length="608" mass="72075">MEQLHRFPHLKLILQIILAVFLARVAYHYSPANSNPPRTPDRWNSRTMEEKVWLRRFRERAIEQLKPIPRPEGYTHLEEIADLLDQIYTTLAKMTYIPHTAIERGPHILPATVTEKYNLDPMVVKLMEIIPYVVKAELESSRFLSGGLFADFRKEEDVSASREPFYCNWAFDEDNLKWRMNGHECKYMLPWVTPLTLMSFQGNSHILLYNARYNRLYFANMNHWSKDVVLEGEGLGVWWDETEELLDLQEDTTGFLGVPKHDAPALLKMHLQLLTSLKEFPWENTYGKDGEEMYEALTWMYRDNGWPDKFDENQFQADFIRWRVKLSNKGDPKFLYKEILREEGEDRILAQIGGVWEEELPRIRREVLEGNGVPFPRWTPIGRLQTLIREAEARLLAATDVDEIWRDKWSLHQNKRLLKEAEAHLNEFHEEYEGVCVEQRRLHGDCRVGPERILREFQAIERDLEGIERRTKEEREQLATRSFPVAMLELQTNWLAQRERELKWYTMAYEQSKAAMVKYCERTGANRLPEDNERNRAIEWNKDMRQKIAEQKEDLLEMRLWLSGVPAEAPETRCVVDTAIKEVESGIQSMEDRIRRTEEWYTEQGDPL</sequence>
<reference evidence="2" key="1">
    <citation type="journal article" date="2020" name="Stud. Mycol.">
        <title>101 Dothideomycetes genomes: a test case for predicting lifestyles and emergence of pathogens.</title>
        <authorList>
            <person name="Haridas S."/>
            <person name="Albert R."/>
            <person name="Binder M."/>
            <person name="Bloem J."/>
            <person name="Labutti K."/>
            <person name="Salamov A."/>
            <person name="Andreopoulos B."/>
            <person name="Baker S."/>
            <person name="Barry K."/>
            <person name="Bills G."/>
            <person name="Bluhm B."/>
            <person name="Cannon C."/>
            <person name="Castanera R."/>
            <person name="Culley D."/>
            <person name="Daum C."/>
            <person name="Ezra D."/>
            <person name="Gonzalez J."/>
            <person name="Henrissat B."/>
            <person name="Kuo A."/>
            <person name="Liang C."/>
            <person name="Lipzen A."/>
            <person name="Lutzoni F."/>
            <person name="Magnuson J."/>
            <person name="Mondo S."/>
            <person name="Nolan M."/>
            <person name="Ohm R."/>
            <person name="Pangilinan J."/>
            <person name="Park H.-J."/>
            <person name="Ramirez L."/>
            <person name="Alfaro M."/>
            <person name="Sun H."/>
            <person name="Tritt A."/>
            <person name="Yoshinaga Y."/>
            <person name="Zwiers L.-H."/>
            <person name="Turgeon B."/>
            <person name="Goodwin S."/>
            <person name="Spatafora J."/>
            <person name="Crous P."/>
            <person name="Grigoriev I."/>
        </authorList>
    </citation>
    <scope>NUCLEOTIDE SEQUENCE</scope>
    <source>
        <strain evidence="2">CBS 123094</strain>
    </source>
</reference>
<feature type="signal peptide" evidence="1">
    <location>
        <begin position="1"/>
        <end position="28"/>
    </location>
</feature>
<dbReference type="OrthoDB" id="5327951at2759"/>
<organism evidence="2 3">
    <name type="scientific">Amniculicola lignicola CBS 123094</name>
    <dbReference type="NCBI Taxonomy" id="1392246"/>
    <lineage>
        <taxon>Eukaryota</taxon>
        <taxon>Fungi</taxon>
        <taxon>Dikarya</taxon>
        <taxon>Ascomycota</taxon>
        <taxon>Pezizomycotina</taxon>
        <taxon>Dothideomycetes</taxon>
        <taxon>Pleosporomycetidae</taxon>
        <taxon>Pleosporales</taxon>
        <taxon>Amniculicolaceae</taxon>
        <taxon>Amniculicola</taxon>
    </lineage>
</organism>
<dbReference type="EMBL" id="ML977592">
    <property type="protein sequence ID" value="KAF1999869.1"/>
    <property type="molecule type" value="Genomic_DNA"/>
</dbReference>
<evidence type="ECO:0000256" key="1">
    <source>
        <dbReference type="SAM" id="SignalP"/>
    </source>
</evidence>
<accession>A0A6A5WGF7</accession>